<dbReference type="OrthoDB" id="9809878at2"/>
<dbReference type="STRING" id="336831.WG68_07505"/>
<keyword evidence="2" id="KW-0234">DNA repair</keyword>
<evidence type="ECO:0000256" key="3">
    <source>
        <dbReference type="RuleBase" id="RU000524"/>
    </source>
</evidence>
<dbReference type="InterPro" id="IPR000424">
    <property type="entry name" value="Primosome_PriB/ssb"/>
</dbReference>
<dbReference type="PROSITE" id="PS50935">
    <property type="entry name" value="SSB"/>
    <property type="match status" value="1"/>
</dbReference>
<evidence type="ECO:0000313" key="6">
    <source>
        <dbReference type="Proteomes" id="UP000034228"/>
    </source>
</evidence>
<evidence type="ECO:0000256" key="2">
    <source>
        <dbReference type="HAMAP-Rule" id="MF_00984"/>
    </source>
</evidence>
<protein>
    <recommendedName>
        <fullName evidence="2 3">Single-stranded DNA-binding protein</fullName>
        <shortName evidence="2">SSB</shortName>
    </recommendedName>
</protein>
<dbReference type="GO" id="GO:0006260">
    <property type="term" value="P:DNA replication"/>
    <property type="evidence" value="ECO:0007669"/>
    <property type="project" value="UniProtKB-UniRule"/>
</dbReference>
<organism evidence="5 6">
    <name type="scientific">Arsukibacterium ikkense</name>
    <dbReference type="NCBI Taxonomy" id="336831"/>
    <lineage>
        <taxon>Bacteria</taxon>
        <taxon>Pseudomonadati</taxon>
        <taxon>Pseudomonadota</taxon>
        <taxon>Gammaproteobacteria</taxon>
        <taxon>Chromatiales</taxon>
        <taxon>Chromatiaceae</taxon>
        <taxon>Arsukibacterium</taxon>
    </lineage>
</organism>
<dbReference type="InterPro" id="IPR012340">
    <property type="entry name" value="NA-bd_OB-fold"/>
</dbReference>
<feature type="compositionally biased region" description="Low complexity" evidence="4">
    <location>
        <begin position="129"/>
        <end position="183"/>
    </location>
</feature>
<accession>A0A0M2V627</accession>
<dbReference type="PANTHER" id="PTHR10302">
    <property type="entry name" value="SINGLE-STRANDED DNA-BINDING PROTEIN"/>
    <property type="match status" value="1"/>
</dbReference>
<feature type="DNA-binding region" evidence="2">
    <location>
        <begin position="54"/>
        <end position="60"/>
    </location>
</feature>
<comment type="function">
    <text evidence="2">Plays an important role in DNA replication, recombination and repair. Binds to ssDNA and to an array of partner proteins to recruit them to their sites of action during DNA metabolism.</text>
</comment>
<dbReference type="EMBL" id="LAHO01000006">
    <property type="protein sequence ID" value="KKO45864.1"/>
    <property type="molecule type" value="Genomic_DNA"/>
</dbReference>
<keyword evidence="1 2" id="KW-0238">DNA-binding</keyword>
<dbReference type="GO" id="GO:0006310">
    <property type="term" value="P:DNA recombination"/>
    <property type="evidence" value="ECO:0007669"/>
    <property type="project" value="UniProtKB-UniRule"/>
</dbReference>
<dbReference type="Gene3D" id="2.40.50.140">
    <property type="entry name" value="Nucleic acid-binding proteins"/>
    <property type="match status" value="1"/>
</dbReference>
<gene>
    <name evidence="5" type="ORF">WG68_07505</name>
</gene>
<evidence type="ECO:0000256" key="1">
    <source>
        <dbReference type="ARBA" id="ARBA00023125"/>
    </source>
</evidence>
<dbReference type="PANTHER" id="PTHR10302:SF27">
    <property type="entry name" value="SINGLE-STRANDED DNA-BINDING PROTEIN"/>
    <property type="match status" value="1"/>
</dbReference>
<keyword evidence="2" id="KW-0235">DNA replication</keyword>
<dbReference type="InterPro" id="IPR011344">
    <property type="entry name" value="ssDNA-bd"/>
</dbReference>
<keyword evidence="6" id="KW-1185">Reference proteome</keyword>
<feature type="compositionally biased region" description="Gly residues" evidence="4">
    <location>
        <begin position="114"/>
        <end position="128"/>
    </location>
</feature>
<dbReference type="Proteomes" id="UP000034228">
    <property type="component" value="Unassembled WGS sequence"/>
</dbReference>
<dbReference type="CDD" id="cd04496">
    <property type="entry name" value="SSB_OBF"/>
    <property type="match status" value="1"/>
</dbReference>
<evidence type="ECO:0000256" key="4">
    <source>
        <dbReference type="SAM" id="MobiDB-lite"/>
    </source>
</evidence>
<keyword evidence="2" id="KW-0227">DNA damage</keyword>
<feature type="short sequence motif" description="Important for interaction with partner proteins" evidence="2">
    <location>
        <begin position="193"/>
        <end position="198"/>
    </location>
</feature>
<reference evidence="5 6" key="1">
    <citation type="submission" date="2015-03" db="EMBL/GenBank/DDBJ databases">
        <title>Draft genome sequences of two protease-producing strains of Arsukibacterium isolated from two cold and alkaline environments.</title>
        <authorList>
            <person name="Lylloff J.E."/>
            <person name="Skov L.B."/>
            <person name="Jepsen M."/>
            <person name="Hallin P.F."/>
            <person name="Sorensen S.J."/>
            <person name="Stougaard P."/>
            <person name="Glaring M.A."/>
        </authorList>
    </citation>
    <scope>NUCLEOTIDE SEQUENCE [LARGE SCALE GENOMIC DNA]</scope>
    <source>
        <strain evidence="5 6">GCM72</strain>
    </source>
</reference>
<name>A0A0M2V627_9GAMM</name>
<comment type="subunit">
    <text evidence="2">Homotetramer.</text>
</comment>
<dbReference type="NCBIfam" id="TIGR00621">
    <property type="entry name" value="ssb"/>
    <property type="match status" value="1"/>
</dbReference>
<evidence type="ECO:0000313" key="5">
    <source>
        <dbReference type="EMBL" id="KKO45864.1"/>
    </source>
</evidence>
<dbReference type="SUPFAM" id="SSF50249">
    <property type="entry name" value="Nucleic acid-binding proteins"/>
    <property type="match status" value="1"/>
</dbReference>
<dbReference type="PATRIC" id="fig|336831.14.peg.706"/>
<dbReference type="HAMAP" id="MF_00984">
    <property type="entry name" value="SSB"/>
    <property type="match status" value="1"/>
</dbReference>
<sequence length="198" mass="21846">MARGINKVILIGNLGGDPEVRYMPQGGAVANMTIATSESWTDKATNEKKEQTEWHRVVIYQRLAEIAGEYLRKGSKVYIEGKLKTRKWTDKDGIERYTTEIVANELQMLDGRGDGQQQGGGMAGGQQGGYQRPAQQQPAQQPAQQSGGYQQPQQGGYQQAPAQAAPQQGGYQKPAQQPAQQQQRPMEPPIDFDDDIPF</sequence>
<dbReference type="RefSeq" id="WP_046557069.1">
    <property type="nucleotide sequence ID" value="NZ_LAHO01000006.1"/>
</dbReference>
<dbReference type="GO" id="GO:0009295">
    <property type="term" value="C:nucleoid"/>
    <property type="evidence" value="ECO:0007669"/>
    <property type="project" value="TreeGrafter"/>
</dbReference>
<dbReference type="GO" id="GO:0006281">
    <property type="term" value="P:DNA repair"/>
    <property type="evidence" value="ECO:0007669"/>
    <property type="project" value="UniProtKB-UniRule"/>
</dbReference>
<comment type="caution">
    <text evidence="5">The sequence shown here is derived from an EMBL/GenBank/DDBJ whole genome shotgun (WGS) entry which is preliminary data.</text>
</comment>
<dbReference type="GO" id="GO:0003697">
    <property type="term" value="F:single-stranded DNA binding"/>
    <property type="evidence" value="ECO:0007669"/>
    <property type="project" value="UniProtKB-UniRule"/>
</dbReference>
<dbReference type="AlphaFoldDB" id="A0A0M2V627"/>
<feature type="region of interest" description="Disordered" evidence="4">
    <location>
        <begin position="110"/>
        <end position="198"/>
    </location>
</feature>
<keyword evidence="2" id="KW-0233">DNA recombination</keyword>
<proteinExistence type="inferred from homology"/>
<dbReference type="Pfam" id="PF00436">
    <property type="entry name" value="SSB"/>
    <property type="match status" value="1"/>
</dbReference>